<dbReference type="InterPro" id="IPR039703">
    <property type="entry name" value="Nta1"/>
</dbReference>
<dbReference type="Gene3D" id="3.60.110.10">
    <property type="entry name" value="Carbon-nitrogen hydrolase"/>
    <property type="match status" value="1"/>
</dbReference>
<dbReference type="PANTHER" id="PTHR11750:SF26">
    <property type="entry name" value="PROTEIN N-TERMINAL AMIDASE"/>
    <property type="match status" value="1"/>
</dbReference>
<dbReference type="PANTHER" id="PTHR11750">
    <property type="entry name" value="PROTEIN N-TERMINAL AMIDASE"/>
    <property type="match status" value="1"/>
</dbReference>
<evidence type="ECO:0000259" key="2">
    <source>
        <dbReference type="PROSITE" id="PS50263"/>
    </source>
</evidence>
<sequence>MRIGCLQFAPQLGDVDNNLNRADAVLSKGKTEGLDILILPELAFSVSNYGIGHNFKSLNDIEPFLEFSGSGITSLWARTVALKYDCTVVVGYPEKVQNASALDTPTSLQKNYNSALVINGEGETVANYRKRFLASIDERWARNGQDNFLSRLIPKLGMVLMGVSSDMELIVPSAPQHTFEFATCVLRAQPNLLIVLLAEMTKDEPRHFSRTPNKPDMETLEHWVIRLEAVIRSENQSEIIVVFCNRTGYEGDATYAGTSAVLGIHGGEVKVYGLLGRSEKDLLVVDTDNPAPMKLVYDPRNSQGGSVRADQSADVGSDAESSKSGSLRLAMHSAETTSRNPTPSGQQDVGKESE</sequence>
<feature type="domain" description="CN hydrolase" evidence="2">
    <location>
        <begin position="1"/>
        <end position="289"/>
    </location>
</feature>
<dbReference type="EMBL" id="JAAOAS010000454">
    <property type="protein sequence ID" value="KAF5575860.1"/>
    <property type="molecule type" value="Genomic_DNA"/>
</dbReference>
<dbReference type="AlphaFoldDB" id="A0A8H5NU07"/>
<keyword evidence="3" id="KW-0378">Hydrolase</keyword>
<accession>A0A8H5NU07</accession>
<keyword evidence="4" id="KW-1185">Reference proteome</keyword>
<dbReference type="OrthoDB" id="201515at2759"/>
<dbReference type="Proteomes" id="UP000546213">
    <property type="component" value="Unassembled WGS sequence"/>
</dbReference>
<organism evidence="3 4">
    <name type="scientific">Fusarium pseudocircinatum</name>
    <dbReference type="NCBI Taxonomy" id="56676"/>
    <lineage>
        <taxon>Eukaryota</taxon>
        <taxon>Fungi</taxon>
        <taxon>Dikarya</taxon>
        <taxon>Ascomycota</taxon>
        <taxon>Pezizomycotina</taxon>
        <taxon>Sordariomycetes</taxon>
        <taxon>Hypocreomycetidae</taxon>
        <taxon>Hypocreales</taxon>
        <taxon>Nectriaceae</taxon>
        <taxon>Fusarium</taxon>
        <taxon>Fusarium fujikuroi species complex</taxon>
    </lineage>
</organism>
<name>A0A8H5NU07_9HYPO</name>
<proteinExistence type="predicted"/>
<dbReference type="SUPFAM" id="SSF56317">
    <property type="entry name" value="Carbon-nitrogen hydrolase"/>
    <property type="match status" value="1"/>
</dbReference>
<dbReference type="GO" id="GO:0070773">
    <property type="term" value="F:protein-N-terminal glutamine amidohydrolase activity"/>
    <property type="evidence" value="ECO:0007669"/>
    <property type="project" value="InterPro"/>
</dbReference>
<dbReference type="Pfam" id="PF00795">
    <property type="entry name" value="CN_hydrolase"/>
    <property type="match status" value="1"/>
</dbReference>
<protein>
    <submittedName>
        <fullName evidence="3">Carbon-nitrogen hydrolase</fullName>
    </submittedName>
</protein>
<feature type="region of interest" description="Disordered" evidence="1">
    <location>
        <begin position="291"/>
        <end position="354"/>
    </location>
</feature>
<dbReference type="GO" id="GO:0030163">
    <property type="term" value="P:protein catabolic process"/>
    <property type="evidence" value="ECO:0007669"/>
    <property type="project" value="TreeGrafter"/>
</dbReference>
<evidence type="ECO:0000313" key="4">
    <source>
        <dbReference type="Proteomes" id="UP000546213"/>
    </source>
</evidence>
<dbReference type="InterPro" id="IPR003010">
    <property type="entry name" value="C-N_Hydrolase"/>
</dbReference>
<feature type="compositionally biased region" description="Polar residues" evidence="1">
    <location>
        <begin position="334"/>
        <end position="347"/>
    </location>
</feature>
<dbReference type="PROSITE" id="PS50263">
    <property type="entry name" value="CN_HYDROLASE"/>
    <property type="match status" value="1"/>
</dbReference>
<dbReference type="GO" id="GO:0008418">
    <property type="term" value="F:protein-N-terminal asparagine amidohydrolase activity"/>
    <property type="evidence" value="ECO:0007669"/>
    <property type="project" value="InterPro"/>
</dbReference>
<evidence type="ECO:0000313" key="3">
    <source>
        <dbReference type="EMBL" id="KAF5575860.1"/>
    </source>
</evidence>
<comment type="caution">
    <text evidence="3">The sequence shown here is derived from an EMBL/GenBank/DDBJ whole genome shotgun (WGS) entry which is preliminary data.</text>
</comment>
<evidence type="ECO:0000256" key="1">
    <source>
        <dbReference type="SAM" id="MobiDB-lite"/>
    </source>
</evidence>
<dbReference type="InterPro" id="IPR036526">
    <property type="entry name" value="C-N_Hydrolase_sf"/>
</dbReference>
<reference evidence="3 4" key="1">
    <citation type="submission" date="2020-05" db="EMBL/GenBank/DDBJ databases">
        <title>Identification and distribution of gene clusters putatively required for synthesis of sphingolipid metabolism inhibitors in phylogenetically diverse species of the filamentous fungus Fusarium.</title>
        <authorList>
            <person name="Kim H.-S."/>
            <person name="Busman M."/>
            <person name="Brown D.W."/>
            <person name="Divon H."/>
            <person name="Uhlig S."/>
            <person name="Proctor R.H."/>
        </authorList>
    </citation>
    <scope>NUCLEOTIDE SEQUENCE [LARGE SCALE GENOMIC DNA]</scope>
    <source>
        <strain evidence="3 4">NRRL 36939</strain>
    </source>
</reference>
<gene>
    <name evidence="3" type="ORF">FPCIR_12938</name>
</gene>